<proteinExistence type="predicted"/>
<dbReference type="Gene3D" id="3.40.50.10540">
    <property type="entry name" value="Crotonobetainyl-coa:carnitine coa-transferase, domain 1"/>
    <property type="match status" value="1"/>
</dbReference>
<keyword evidence="1 2" id="KW-0808">Transferase</keyword>
<protein>
    <submittedName>
        <fullName evidence="2">Crotonobetainyl-CoA:carnitine CoA-transferase CaiB</fullName>
    </submittedName>
</protein>
<dbReference type="OrthoDB" id="8523055at2"/>
<evidence type="ECO:0000313" key="3">
    <source>
        <dbReference type="Proteomes" id="UP000199470"/>
    </source>
</evidence>
<sequence>MTDATEHNSGMPKALGHIRVLDLSRVLAGPWCSQNLADLGADVIKIERPGCGDDTRAWGPPYARDAAGVDTSEAAYYLAANRGKRSVTVDIASAEGQALLRELVRHCDVVLENYKVGQLKRYGLDYDSLKAIKPDLVYCSVTGFGQDGPYAHRAGYDFLIQGMGGLMSVTGERDDLPGGGPQKVGVALTDLMTGMYATIAVMAALTHRDRTGSGQYIDMALLDVQVAMLANVGSNYLNSGKPPKRWGNAHPNIVPYQTFACSDGYIIVATGNDGQYQKFVEAGGRPELAGDPRFATNPLRVQHRDTLVPLLAAMVLTRSRDHWIAELEAVGVPCGPINDVGEVYQDPQVLARGLVVELPHPSAGTVKLVRNPMRLSATPALADLAPPLLGQHTEEVLGQLLGHSATDVAALRAKGVL</sequence>
<name>A0A1I4KPT2_9BURK</name>
<dbReference type="PANTHER" id="PTHR48207">
    <property type="entry name" value="SUCCINATE--HYDROXYMETHYLGLUTARATE COA-TRANSFERASE"/>
    <property type="match status" value="1"/>
</dbReference>
<dbReference type="RefSeq" id="WP_093385966.1">
    <property type="nucleotide sequence ID" value="NZ_FOTW01000008.1"/>
</dbReference>
<dbReference type="InterPro" id="IPR050483">
    <property type="entry name" value="CoA-transferase_III_domain"/>
</dbReference>
<dbReference type="AlphaFoldDB" id="A0A1I4KPT2"/>
<dbReference type="InterPro" id="IPR023606">
    <property type="entry name" value="CoA-Trfase_III_dom_1_sf"/>
</dbReference>
<evidence type="ECO:0000256" key="1">
    <source>
        <dbReference type="ARBA" id="ARBA00022679"/>
    </source>
</evidence>
<keyword evidence="3" id="KW-1185">Reference proteome</keyword>
<dbReference type="InterPro" id="IPR003673">
    <property type="entry name" value="CoA-Trfase_fam_III"/>
</dbReference>
<reference evidence="2 3" key="1">
    <citation type="submission" date="2016-10" db="EMBL/GenBank/DDBJ databases">
        <authorList>
            <person name="de Groot N.N."/>
        </authorList>
    </citation>
    <scope>NUCLEOTIDE SEQUENCE [LARGE SCALE GENOMIC DNA]</scope>
    <source>
        <strain evidence="2 3">ATCC 43154</strain>
    </source>
</reference>
<dbReference type="SUPFAM" id="SSF89796">
    <property type="entry name" value="CoA-transferase family III (CaiB/BaiF)"/>
    <property type="match status" value="1"/>
</dbReference>
<dbReference type="Gene3D" id="3.30.1540.10">
    <property type="entry name" value="formyl-coa transferase, domain 3"/>
    <property type="match status" value="1"/>
</dbReference>
<dbReference type="Pfam" id="PF02515">
    <property type="entry name" value="CoA_transf_3"/>
    <property type="match status" value="1"/>
</dbReference>
<dbReference type="PANTHER" id="PTHR48207:SF3">
    <property type="entry name" value="SUCCINATE--HYDROXYMETHYLGLUTARATE COA-TRANSFERASE"/>
    <property type="match status" value="1"/>
</dbReference>
<accession>A0A1I4KPT2</accession>
<gene>
    <name evidence="2" type="ORF">SAMN02982985_01556</name>
</gene>
<evidence type="ECO:0000313" key="2">
    <source>
        <dbReference type="EMBL" id="SFL80775.1"/>
    </source>
</evidence>
<dbReference type="Proteomes" id="UP000199470">
    <property type="component" value="Unassembled WGS sequence"/>
</dbReference>
<dbReference type="GO" id="GO:0008410">
    <property type="term" value="F:CoA-transferase activity"/>
    <property type="evidence" value="ECO:0007669"/>
    <property type="project" value="TreeGrafter"/>
</dbReference>
<dbReference type="STRING" id="758825.SAMN02982985_01556"/>
<organism evidence="2 3">
    <name type="scientific">Rugamonas rubra</name>
    <dbReference type="NCBI Taxonomy" id="758825"/>
    <lineage>
        <taxon>Bacteria</taxon>
        <taxon>Pseudomonadati</taxon>
        <taxon>Pseudomonadota</taxon>
        <taxon>Betaproteobacteria</taxon>
        <taxon>Burkholderiales</taxon>
        <taxon>Oxalobacteraceae</taxon>
        <taxon>Telluria group</taxon>
        <taxon>Rugamonas</taxon>
    </lineage>
</organism>
<dbReference type="EMBL" id="FOTW01000008">
    <property type="protein sequence ID" value="SFL80775.1"/>
    <property type="molecule type" value="Genomic_DNA"/>
</dbReference>
<dbReference type="InterPro" id="IPR044855">
    <property type="entry name" value="CoA-Trfase_III_dom3_sf"/>
</dbReference>